<comment type="caution">
    <text evidence="3">The sequence shown here is derived from an EMBL/GenBank/DDBJ whole genome shotgun (WGS) entry which is preliminary data.</text>
</comment>
<evidence type="ECO:0000313" key="4">
    <source>
        <dbReference type="Proteomes" id="UP001151760"/>
    </source>
</evidence>
<dbReference type="PANTHER" id="PTHR31286">
    <property type="entry name" value="GLYCINE-RICH CELL WALL STRUCTURAL PROTEIN 1.8-LIKE"/>
    <property type="match status" value="1"/>
</dbReference>
<proteinExistence type="predicted"/>
<sequence length="401" mass="44434">MEGKEGNMREESSTRFNLDALLISVTNVQALLGVKFNSQYDIDTFSKSVVEGKTNVTKQVVEPNHDDPIVHHVNINTKSTSYAGVAGANHKVSTRFEHTLYGYFIGKRMAFPVVEYYARNNWAKHGLTRIMMNAKGFFFFKFNSQAGLEAVLEGGPWLIRKALIILKKWSMDTRLLKEELTCIPVWVKLHDVPIQVLEEDGISLIASFIGKPVMFDSYTSSMCNDSWGRSSFARCLIEVNSEADLVDVVTIGIPSLTGDDFIKETIRVEYEWRPLRCDVCNIFGHVHDQCPKKVVSPPIVSTSNAVTPTIEKINDGFQKVSNNNNNKKKKKGQSKSTNGSQLVGPSLKQNLRYEPKAATSEPKKGATNVGNTSKSSSMVKSTSNSSKKGNITTSNSYSAGV</sequence>
<feature type="compositionally biased region" description="Polar residues" evidence="1">
    <location>
        <begin position="389"/>
        <end position="401"/>
    </location>
</feature>
<reference evidence="3" key="1">
    <citation type="journal article" date="2022" name="Int. J. Mol. Sci.">
        <title>Draft Genome of Tanacetum Coccineum: Genomic Comparison of Closely Related Tanacetum-Family Plants.</title>
        <authorList>
            <person name="Yamashiro T."/>
            <person name="Shiraishi A."/>
            <person name="Nakayama K."/>
            <person name="Satake H."/>
        </authorList>
    </citation>
    <scope>NUCLEOTIDE SEQUENCE</scope>
</reference>
<feature type="domain" description="DUF4283" evidence="2">
    <location>
        <begin position="95"/>
        <end position="173"/>
    </location>
</feature>
<dbReference type="InterPro" id="IPR025558">
    <property type="entry name" value="DUF4283"/>
</dbReference>
<evidence type="ECO:0000313" key="3">
    <source>
        <dbReference type="EMBL" id="GJS64953.1"/>
    </source>
</evidence>
<evidence type="ECO:0000259" key="2">
    <source>
        <dbReference type="Pfam" id="PF14111"/>
    </source>
</evidence>
<gene>
    <name evidence="3" type="ORF">Tco_0679517</name>
</gene>
<dbReference type="Pfam" id="PF14111">
    <property type="entry name" value="DUF4283"/>
    <property type="match status" value="1"/>
</dbReference>
<feature type="region of interest" description="Disordered" evidence="1">
    <location>
        <begin position="316"/>
        <end position="401"/>
    </location>
</feature>
<evidence type="ECO:0000256" key="1">
    <source>
        <dbReference type="SAM" id="MobiDB-lite"/>
    </source>
</evidence>
<dbReference type="Proteomes" id="UP001151760">
    <property type="component" value="Unassembled WGS sequence"/>
</dbReference>
<keyword evidence="4" id="KW-1185">Reference proteome</keyword>
<organism evidence="3 4">
    <name type="scientific">Tanacetum coccineum</name>
    <dbReference type="NCBI Taxonomy" id="301880"/>
    <lineage>
        <taxon>Eukaryota</taxon>
        <taxon>Viridiplantae</taxon>
        <taxon>Streptophyta</taxon>
        <taxon>Embryophyta</taxon>
        <taxon>Tracheophyta</taxon>
        <taxon>Spermatophyta</taxon>
        <taxon>Magnoliopsida</taxon>
        <taxon>eudicotyledons</taxon>
        <taxon>Gunneridae</taxon>
        <taxon>Pentapetalae</taxon>
        <taxon>asterids</taxon>
        <taxon>campanulids</taxon>
        <taxon>Asterales</taxon>
        <taxon>Asteraceae</taxon>
        <taxon>Asteroideae</taxon>
        <taxon>Anthemideae</taxon>
        <taxon>Anthemidinae</taxon>
        <taxon>Tanacetum</taxon>
    </lineage>
</organism>
<dbReference type="InterPro" id="IPR040256">
    <property type="entry name" value="At4g02000-like"/>
</dbReference>
<reference evidence="3" key="2">
    <citation type="submission" date="2022-01" db="EMBL/GenBank/DDBJ databases">
        <authorList>
            <person name="Yamashiro T."/>
            <person name="Shiraishi A."/>
            <person name="Satake H."/>
            <person name="Nakayama K."/>
        </authorList>
    </citation>
    <scope>NUCLEOTIDE SEQUENCE</scope>
</reference>
<dbReference type="PANTHER" id="PTHR31286:SF99">
    <property type="entry name" value="DUF4283 DOMAIN-CONTAINING PROTEIN"/>
    <property type="match status" value="1"/>
</dbReference>
<dbReference type="EMBL" id="BQNB010009541">
    <property type="protein sequence ID" value="GJS64953.1"/>
    <property type="molecule type" value="Genomic_DNA"/>
</dbReference>
<accession>A0ABQ4XJ03</accession>
<feature type="compositionally biased region" description="Low complexity" evidence="1">
    <location>
        <begin position="373"/>
        <end position="388"/>
    </location>
</feature>
<name>A0ABQ4XJ03_9ASTR</name>
<protein>
    <submittedName>
        <fullName evidence="3">Zinc knuckle CX2CX4HX4C containing protein</fullName>
    </submittedName>
</protein>